<dbReference type="RefSeq" id="WP_380021573.1">
    <property type="nucleotide sequence ID" value="NZ_JBHSHD010000010.1"/>
</dbReference>
<evidence type="ECO:0000313" key="2">
    <source>
        <dbReference type="EMBL" id="MFC4821289.1"/>
    </source>
</evidence>
<dbReference type="EMBL" id="JBHSHD010000010">
    <property type="protein sequence ID" value="MFC4821289.1"/>
    <property type="molecule type" value="Genomic_DNA"/>
</dbReference>
<protein>
    <submittedName>
        <fullName evidence="2">Uncharacterized protein</fullName>
    </submittedName>
</protein>
<dbReference type="Proteomes" id="UP001595886">
    <property type="component" value="Unassembled WGS sequence"/>
</dbReference>
<proteinExistence type="predicted"/>
<evidence type="ECO:0000313" key="3">
    <source>
        <dbReference type="Proteomes" id="UP001595886"/>
    </source>
</evidence>
<comment type="caution">
    <text evidence="2">The sequence shown here is derived from an EMBL/GenBank/DDBJ whole genome shotgun (WGS) entry which is preliminary data.</text>
</comment>
<feature type="region of interest" description="Disordered" evidence="1">
    <location>
        <begin position="111"/>
        <end position="134"/>
    </location>
</feature>
<sequence>MIKTRTHTFCIVGADEPLRARITALLEEQPQRFQGRWRVAERAVADLLLIDTESVYGHMDWLRERSNGRLVAACASQPEAYRGELCLAKPVLAADLAALLNRAGALLSAASPAAEPEPAEETAPPPVAAQPAPAPTSLLDLLEGPAAAAGRVRLAAEGRPALVLDPAARSWYAEGTLKSLAGWCSQPVAAEAVRPVTTDEFDAATANLAAQPYSRLIWLAHLLRGAGQLDARLDPAARYKLSAWPPSEREFPKHFRIATAMLREAATLEEIAGHSSATAADVADFVNAYHAIGYVEVSPAPAAEASQRGLFARMRKSSVS</sequence>
<evidence type="ECO:0000256" key="1">
    <source>
        <dbReference type="SAM" id="MobiDB-lite"/>
    </source>
</evidence>
<name>A0ABV9QY08_9GAMM</name>
<reference evidence="3" key="1">
    <citation type="journal article" date="2019" name="Int. J. Syst. Evol. Microbiol.">
        <title>The Global Catalogue of Microorganisms (GCM) 10K type strain sequencing project: providing services to taxonomists for standard genome sequencing and annotation.</title>
        <authorList>
            <consortium name="The Broad Institute Genomics Platform"/>
            <consortium name="The Broad Institute Genome Sequencing Center for Infectious Disease"/>
            <person name="Wu L."/>
            <person name="Ma J."/>
        </authorList>
    </citation>
    <scope>NUCLEOTIDE SEQUENCE [LARGE SCALE GENOMIC DNA]</scope>
    <source>
        <strain evidence="3">CCUG 30340</strain>
    </source>
</reference>
<gene>
    <name evidence="2" type="ORF">ACFO6Q_13225</name>
</gene>
<organism evidence="2 3">
    <name type="scientific">Dokdonella ginsengisoli</name>
    <dbReference type="NCBI Taxonomy" id="363846"/>
    <lineage>
        <taxon>Bacteria</taxon>
        <taxon>Pseudomonadati</taxon>
        <taxon>Pseudomonadota</taxon>
        <taxon>Gammaproteobacteria</taxon>
        <taxon>Lysobacterales</taxon>
        <taxon>Rhodanobacteraceae</taxon>
        <taxon>Dokdonella</taxon>
    </lineage>
</organism>
<accession>A0ABV9QY08</accession>
<keyword evidence="3" id="KW-1185">Reference proteome</keyword>
<feature type="compositionally biased region" description="Pro residues" evidence="1">
    <location>
        <begin position="123"/>
        <end position="134"/>
    </location>
</feature>